<gene>
    <name evidence="2" type="ORF">JI435_027380</name>
</gene>
<evidence type="ECO:0000313" key="2">
    <source>
        <dbReference type="EMBL" id="QRC95004.1"/>
    </source>
</evidence>
<dbReference type="VEuPathDB" id="FungiDB:JI435_027380"/>
<feature type="region of interest" description="Disordered" evidence="1">
    <location>
        <begin position="32"/>
        <end position="60"/>
    </location>
</feature>
<sequence length="130" mass="14682">MREDVDGVISYGRRFPTHLVSGQRLRMAHNVRPLSWGPHPGKQPRLGTRPLGMHKIQGRGDEEDGGILCALHGEHWPAGYDEKVDDNEGQRQLDQIRDALEVDSATRSCCHLSMRNFTALFAQSWLPLMP</sequence>
<organism evidence="2 3">
    <name type="scientific">Phaeosphaeria nodorum (strain SN15 / ATCC MYA-4574 / FGSC 10173)</name>
    <name type="common">Glume blotch fungus</name>
    <name type="synonym">Parastagonospora nodorum</name>
    <dbReference type="NCBI Taxonomy" id="321614"/>
    <lineage>
        <taxon>Eukaryota</taxon>
        <taxon>Fungi</taxon>
        <taxon>Dikarya</taxon>
        <taxon>Ascomycota</taxon>
        <taxon>Pezizomycotina</taxon>
        <taxon>Dothideomycetes</taxon>
        <taxon>Pleosporomycetidae</taxon>
        <taxon>Pleosporales</taxon>
        <taxon>Pleosporineae</taxon>
        <taxon>Phaeosphaeriaceae</taxon>
        <taxon>Parastagonospora</taxon>
    </lineage>
</organism>
<dbReference type="Proteomes" id="UP000663193">
    <property type="component" value="Chromosome 5"/>
</dbReference>
<dbReference type="AlphaFoldDB" id="A0A7U2EXU4"/>
<keyword evidence="3" id="KW-1185">Reference proteome</keyword>
<proteinExistence type="predicted"/>
<evidence type="ECO:0000313" key="3">
    <source>
        <dbReference type="Proteomes" id="UP000663193"/>
    </source>
</evidence>
<name>A0A7U2EXU4_PHANO</name>
<reference evidence="3" key="1">
    <citation type="journal article" date="2021" name="BMC Genomics">
        <title>Chromosome-level genome assembly and manually-curated proteome of model necrotroph Parastagonospora nodorum Sn15 reveals a genome-wide trove of candidate effector homologs, and redundancy of virulence-related functions within an accessory chromosome.</title>
        <authorList>
            <person name="Bertazzoni S."/>
            <person name="Jones D.A.B."/>
            <person name="Phan H.T."/>
            <person name="Tan K.-C."/>
            <person name="Hane J.K."/>
        </authorList>
    </citation>
    <scope>NUCLEOTIDE SEQUENCE [LARGE SCALE GENOMIC DNA]</scope>
    <source>
        <strain evidence="3">SN15 / ATCC MYA-4574 / FGSC 10173)</strain>
    </source>
</reference>
<accession>A0A7U2EXU4</accession>
<dbReference type="EMBL" id="CP069027">
    <property type="protein sequence ID" value="QRC95004.1"/>
    <property type="molecule type" value="Genomic_DNA"/>
</dbReference>
<evidence type="ECO:0000256" key="1">
    <source>
        <dbReference type="SAM" id="MobiDB-lite"/>
    </source>
</evidence>
<protein>
    <submittedName>
        <fullName evidence="2">Uncharacterized protein</fullName>
    </submittedName>
</protein>